<dbReference type="RefSeq" id="WP_246913738.1">
    <property type="nucleotide sequence ID" value="NZ_JALJRB010000030.1"/>
</dbReference>
<feature type="domain" description="4Fe-4S ferredoxin-type" evidence="4">
    <location>
        <begin position="40"/>
        <end position="69"/>
    </location>
</feature>
<comment type="caution">
    <text evidence="5">The sequence shown here is derived from an EMBL/GenBank/DDBJ whole genome shotgun (WGS) entry which is preliminary data.</text>
</comment>
<dbReference type="InterPro" id="IPR017900">
    <property type="entry name" value="4Fe4S_Fe_S_CS"/>
</dbReference>
<evidence type="ECO:0000313" key="5">
    <source>
        <dbReference type="EMBL" id="MCJ8502640.1"/>
    </source>
</evidence>
<keyword evidence="6" id="KW-1185">Reference proteome</keyword>
<dbReference type="Pfam" id="PF12838">
    <property type="entry name" value="Fer4_7"/>
    <property type="match status" value="1"/>
</dbReference>
<name>A0AA41R7I3_9BACT</name>
<evidence type="ECO:0000256" key="2">
    <source>
        <dbReference type="ARBA" id="ARBA00023004"/>
    </source>
</evidence>
<reference evidence="5" key="1">
    <citation type="submission" date="2022-04" db="EMBL/GenBank/DDBJ databases">
        <title>Desulfatitalea alkaliphila sp. nov., a novel anaerobic sulfate-reducing bacterium isolated from terrestrial mud volcano, Taman Peninsula, Russia.</title>
        <authorList>
            <person name="Khomyakova M.A."/>
            <person name="Merkel A.Y."/>
            <person name="Slobodkin A.I."/>
        </authorList>
    </citation>
    <scope>NUCLEOTIDE SEQUENCE</scope>
    <source>
        <strain evidence="5">M08but</strain>
    </source>
</reference>
<keyword evidence="2" id="KW-0408">Iron</keyword>
<gene>
    <name evidence="5" type="ORF">MRX98_18845</name>
</gene>
<dbReference type="PROSITE" id="PS51379">
    <property type="entry name" value="4FE4S_FER_2"/>
    <property type="match status" value="2"/>
</dbReference>
<dbReference type="SUPFAM" id="SSF54862">
    <property type="entry name" value="4Fe-4S ferredoxins"/>
    <property type="match status" value="1"/>
</dbReference>
<evidence type="ECO:0000256" key="1">
    <source>
        <dbReference type="ARBA" id="ARBA00022723"/>
    </source>
</evidence>
<proteinExistence type="predicted"/>
<dbReference type="Gene3D" id="3.30.70.20">
    <property type="match status" value="1"/>
</dbReference>
<dbReference type="InterPro" id="IPR017896">
    <property type="entry name" value="4Fe4S_Fe-S-bd"/>
</dbReference>
<dbReference type="EMBL" id="JALJRB010000030">
    <property type="protein sequence ID" value="MCJ8502640.1"/>
    <property type="molecule type" value="Genomic_DNA"/>
</dbReference>
<dbReference type="PANTHER" id="PTHR43122">
    <property type="entry name" value="FERREDOXIN SUBUNIT OF PYRUVATE:FLAVODOXIN OXIDOREDUCTASE-RELATED"/>
    <property type="match status" value="1"/>
</dbReference>
<dbReference type="Proteomes" id="UP001165427">
    <property type="component" value="Unassembled WGS sequence"/>
</dbReference>
<evidence type="ECO:0000256" key="3">
    <source>
        <dbReference type="ARBA" id="ARBA00023014"/>
    </source>
</evidence>
<dbReference type="GO" id="GO:0051536">
    <property type="term" value="F:iron-sulfur cluster binding"/>
    <property type="evidence" value="ECO:0007669"/>
    <property type="project" value="UniProtKB-KW"/>
</dbReference>
<keyword evidence="1" id="KW-0479">Metal-binding</keyword>
<accession>A0AA41R7I3</accession>
<dbReference type="PROSITE" id="PS00198">
    <property type="entry name" value="4FE4S_FER_1"/>
    <property type="match status" value="1"/>
</dbReference>
<dbReference type="PANTHER" id="PTHR43122:SF2">
    <property type="entry name" value="FERREDOXIN SUBUNIT OF PYRUVATE:FLAVODOXIN OXIDOREDUCTASE"/>
    <property type="match status" value="1"/>
</dbReference>
<evidence type="ECO:0000259" key="4">
    <source>
        <dbReference type="PROSITE" id="PS51379"/>
    </source>
</evidence>
<keyword evidence="3" id="KW-0411">Iron-sulfur</keyword>
<organism evidence="5 6">
    <name type="scientific">Desulfatitalea alkaliphila</name>
    <dbReference type="NCBI Taxonomy" id="2929485"/>
    <lineage>
        <taxon>Bacteria</taxon>
        <taxon>Pseudomonadati</taxon>
        <taxon>Thermodesulfobacteriota</taxon>
        <taxon>Desulfobacteria</taxon>
        <taxon>Desulfobacterales</taxon>
        <taxon>Desulfosarcinaceae</taxon>
        <taxon>Desulfatitalea</taxon>
    </lineage>
</organism>
<feature type="domain" description="4Fe-4S ferredoxin-type" evidence="4">
    <location>
        <begin position="3"/>
        <end position="32"/>
    </location>
</feature>
<dbReference type="GO" id="GO:0046872">
    <property type="term" value="F:metal ion binding"/>
    <property type="evidence" value="ECO:0007669"/>
    <property type="project" value="UniProtKB-KW"/>
</dbReference>
<dbReference type="AlphaFoldDB" id="A0AA41R7I3"/>
<protein>
    <submittedName>
        <fullName evidence="5">4Fe-4S dicluster domain-containing protein</fullName>
    </submittedName>
</protein>
<sequence>MTTDYRIDAQRCKGCALCVAVCPKGVLEMSVHLNLNGYSPVVRAHPEKCVYCALCCTMCPDVALTIRENGCRASNHAA</sequence>
<evidence type="ECO:0000313" key="6">
    <source>
        <dbReference type="Proteomes" id="UP001165427"/>
    </source>
</evidence>